<dbReference type="InterPro" id="IPR036986">
    <property type="entry name" value="S4_RNA-bd_sf"/>
</dbReference>
<evidence type="ECO:0000256" key="1">
    <source>
        <dbReference type="ARBA" id="ARBA00007500"/>
    </source>
</evidence>
<dbReference type="GO" id="GO:0022627">
    <property type="term" value="C:cytosolic small ribosomal subunit"/>
    <property type="evidence" value="ECO:0000318"/>
    <property type="project" value="GO_Central"/>
</dbReference>
<dbReference type="InterPro" id="IPR041982">
    <property type="entry name" value="Ribosomal_eS4_KOW"/>
</dbReference>
<evidence type="ECO:0000256" key="6">
    <source>
        <dbReference type="PIRNR" id="PIRNR002116"/>
    </source>
</evidence>
<dbReference type="PROSITE" id="PS50889">
    <property type="entry name" value="S4"/>
    <property type="match status" value="1"/>
</dbReference>
<sequence>RETKFLCTLENGGPLSLLNAAMTCDPKKHLKWVAAPKHWMLDKLTSVFAPRPSTVCLSLIIFLRNRLKYARTGDEVRKICVQQFIKIDGKVRTDITYPAGFMDVISVDKTGENFHLIRDTKGRFAVHHITPEEAKYKLCKVRKIFVGTKGISRLVTHDARTIHYPDPLIKVNDIIQIDLETGKITDFTKFDTGNPCMVTGSANLGRIGRHPGSFDVVHMKDANSNRFATRLSNIFVIGKGKGIHLTIVEERDKRLAAKQSSG</sequence>
<dbReference type="GO" id="GO:0003735">
    <property type="term" value="F:structural constituent of ribosome"/>
    <property type="evidence" value="ECO:0000318"/>
    <property type="project" value="GO_Central"/>
</dbReference>
<dbReference type="FunFam" id="3.10.290.10:FF:000051">
    <property type="entry name" value="40S ribosomal protein S4, X isoform"/>
    <property type="match status" value="1"/>
</dbReference>
<dbReference type="Pfam" id="PF00900">
    <property type="entry name" value="Ribosomal_S4e"/>
    <property type="match status" value="1"/>
</dbReference>
<dbReference type="PANTHER" id="PTHR11581">
    <property type="entry name" value="30S/40S RIBOSOMAL PROTEIN S4"/>
    <property type="match status" value="1"/>
</dbReference>
<dbReference type="GO" id="GO:0003723">
    <property type="term" value="F:RNA binding"/>
    <property type="evidence" value="ECO:0000318"/>
    <property type="project" value="GO_Central"/>
</dbReference>
<dbReference type="GO" id="GO:0006412">
    <property type="term" value="P:translation"/>
    <property type="evidence" value="ECO:0000318"/>
    <property type="project" value="GO_Central"/>
</dbReference>
<dbReference type="PIRSF" id="PIRSF002116">
    <property type="entry name" value="Ribosomal_S4"/>
    <property type="match status" value="1"/>
</dbReference>
<dbReference type="EMBL" id="CABD030086259">
    <property type="status" value="NOT_ANNOTATED_CDS"/>
    <property type="molecule type" value="Genomic_DNA"/>
</dbReference>
<dbReference type="Gene3D" id="2.30.30.30">
    <property type="match status" value="1"/>
</dbReference>
<comment type="similarity">
    <text evidence="1 6">Belongs to the eukaryotic ribosomal protein eS4 family.</text>
</comment>
<keyword evidence="2 6" id="KW-0699">rRNA-binding</keyword>
<dbReference type="FunFam" id="2.40.50.740:FF:000001">
    <property type="entry name" value="40S ribosomal protein S4"/>
    <property type="match status" value="1"/>
</dbReference>
<reference evidence="11" key="1">
    <citation type="submission" date="2011-05" db="EMBL/GenBank/DDBJ databases">
        <title>Insights into the evolution of the great apes provided by the gorilla genome.</title>
        <authorList>
            <person name="Scally A."/>
        </authorList>
    </citation>
    <scope>NUCLEOTIDE SEQUENCE [LARGE SCALE GENOMIC DNA]</scope>
</reference>
<dbReference type="InParanoid" id="A0A2I2YGD7"/>
<dbReference type="GeneTree" id="ENSGT00390000005569"/>
<dbReference type="Gene3D" id="3.10.290.10">
    <property type="entry name" value="RNA-binding S4 domain"/>
    <property type="match status" value="1"/>
</dbReference>
<dbReference type="InterPro" id="IPR038237">
    <property type="entry name" value="Ribosomal_eS4_central_sf"/>
</dbReference>
<accession>A0A2I2YGD7</accession>
<dbReference type="InterPro" id="IPR014722">
    <property type="entry name" value="Rib_uL2_dom2"/>
</dbReference>
<dbReference type="Pfam" id="PF16121">
    <property type="entry name" value="40S_S4_C"/>
    <property type="match status" value="1"/>
</dbReference>
<evidence type="ECO:0000259" key="7">
    <source>
        <dbReference type="Pfam" id="PF00900"/>
    </source>
</evidence>
<dbReference type="InterPro" id="IPR013843">
    <property type="entry name" value="Ribosomal_eS4_N"/>
</dbReference>
<protein>
    <recommendedName>
        <fullName evidence="6">40S ribosomal protein S4</fullName>
    </recommendedName>
</protein>
<dbReference type="InterPro" id="IPR000876">
    <property type="entry name" value="Ribosomal_eS4"/>
</dbReference>
<dbReference type="PANTHER" id="PTHR11581:SF19">
    <property type="entry name" value="40S RIBOSOMAL PROTEIN S4"/>
    <property type="match status" value="1"/>
</dbReference>
<proteinExistence type="inferred from homology"/>
<dbReference type="CDD" id="cd06087">
    <property type="entry name" value="KOW_RPS4"/>
    <property type="match status" value="1"/>
</dbReference>
<reference evidence="10 11" key="2">
    <citation type="journal article" date="2012" name="Nature">
        <title>Insights into hominid evolution from the gorilla genome sequence.</title>
        <authorList>
            <person name="Scally A."/>
            <person name="Dutheil J.Y."/>
            <person name="Hillier L.W."/>
            <person name="Jordan G.E."/>
            <person name="Goodhead I."/>
            <person name="Herrero J."/>
            <person name="Hobolth A."/>
            <person name="Lappalainen T."/>
            <person name="Mailund T."/>
            <person name="Marques-Bonet T."/>
            <person name="McCarthy S."/>
            <person name="Montgomery S.H."/>
            <person name="Schwalie P.C."/>
            <person name="Tang Y.A."/>
            <person name="Ward M.C."/>
            <person name="Xue Y."/>
            <person name="Yngvadottir B."/>
            <person name="Alkan C."/>
            <person name="Andersen L.N."/>
            <person name="Ayub Q."/>
            <person name="Ball E.V."/>
            <person name="Beal K."/>
            <person name="Bradley B.J."/>
            <person name="Chen Y."/>
            <person name="Clee C.M."/>
            <person name="Fitzgerald S."/>
            <person name="Graves T.A."/>
            <person name="Gu Y."/>
            <person name="Heath P."/>
            <person name="Heger A."/>
            <person name="Karakoc E."/>
            <person name="Kolb-Kokocinski A."/>
            <person name="Laird G.K."/>
            <person name="Lunter G."/>
            <person name="Meader S."/>
            <person name="Mort M."/>
            <person name="Mullikin J.C."/>
            <person name="Munch K."/>
            <person name="O'Connor T.D."/>
            <person name="Phillips A.D."/>
            <person name="Prado-Martinez J."/>
            <person name="Rogers A.S."/>
            <person name="Sajjadian S."/>
            <person name="Schmidt D."/>
            <person name="Shaw K."/>
            <person name="Simpson J.T."/>
            <person name="Stenson P.D."/>
            <person name="Turner D.J."/>
            <person name="Vigilant L."/>
            <person name="Vilella A.J."/>
            <person name="Whitener W."/>
            <person name="Zhu B."/>
            <person name="Cooper D.N."/>
            <person name="de Jong P."/>
            <person name="Dermitzakis E.T."/>
            <person name="Eichler E.E."/>
            <person name="Flicek P."/>
            <person name="Goldman N."/>
            <person name="Mundy N.I."/>
            <person name="Ning Z."/>
            <person name="Odom D.T."/>
            <person name="Ponting C.P."/>
            <person name="Quail M.A."/>
            <person name="Ryder O.A."/>
            <person name="Searle S.M."/>
            <person name="Warren W.C."/>
            <person name="Wilson R.K."/>
            <person name="Schierup M.H."/>
            <person name="Rogers J."/>
            <person name="Tyler-Smith C."/>
            <person name="Durbin R."/>
        </authorList>
    </citation>
    <scope>NUCLEOTIDE SEQUENCE [LARGE SCALE GENOMIC DNA]</scope>
</reference>
<dbReference type="GO" id="GO:0019843">
    <property type="term" value="F:rRNA binding"/>
    <property type="evidence" value="ECO:0007669"/>
    <property type="project" value="UniProtKB-UniRule"/>
</dbReference>
<dbReference type="InterPro" id="IPR032277">
    <property type="entry name" value="Ribosomal_eS4_C"/>
</dbReference>
<evidence type="ECO:0000313" key="10">
    <source>
        <dbReference type="Ensembl" id="ENSGGOP00000033983.1"/>
    </source>
</evidence>
<evidence type="ECO:0000259" key="9">
    <source>
        <dbReference type="Pfam" id="PF16121"/>
    </source>
</evidence>
<evidence type="ECO:0000256" key="5">
    <source>
        <dbReference type="ARBA" id="ARBA00023274"/>
    </source>
</evidence>
<evidence type="ECO:0000256" key="4">
    <source>
        <dbReference type="ARBA" id="ARBA00022980"/>
    </source>
</evidence>
<dbReference type="InterPro" id="IPR013845">
    <property type="entry name" value="Ribosomal_eS4_central_region"/>
</dbReference>
<dbReference type="Ensembl" id="ENSGGOT00000056308.1">
    <property type="protein sequence ID" value="ENSGGOP00000033983.1"/>
    <property type="gene ID" value="ENSGGOG00000040695.1"/>
</dbReference>
<name>A0A2I2YGD7_GORGO</name>
<dbReference type="OMA" id="MTCDPKK"/>
<keyword evidence="11" id="KW-1185">Reference proteome</keyword>
<evidence type="ECO:0000256" key="2">
    <source>
        <dbReference type="ARBA" id="ARBA00022730"/>
    </source>
</evidence>
<organism evidence="10 11">
    <name type="scientific">Gorilla gorilla gorilla</name>
    <name type="common">Western lowland gorilla</name>
    <dbReference type="NCBI Taxonomy" id="9595"/>
    <lineage>
        <taxon>Eukaryota</taxon>
        <taxon>Metazoa</taxon>
        <taxon>Chordata</taxon>
        <taxon>Craniata</taxon>
        <taxon>Vertebrata</taxon>
        <taxon>Euteleostomi</taxon>
        <taxon>Mammalia</taxon>
        <taxon>Eutheria</taxon>
        <taxon>Euarchontoglires</taxon>
        <taxon>Primates</taxon>
        <taxon>Haplorrhini</taxon>
        <taxon>Catarrhini</taxon>
        <taxon>Hominidae</taxon>
        <taxon>Gorilla</taxon>
    </lineage>
</organism>
<feature type="domain" description="Small ribosomal subunit protein eS4 central region" evidence="7">
    <location>
        <begin position="110"/>
        <end position="184"/>
    </location>
</feature>
<evidence type="ECO:0000259" key="8">
    <source>
        <dbReference type="Pfam" id="PF08071"/>
    </source>
</evidence>
<keyword evidence="3 6" id="KW-0694">RNA-binding</keyword>
<dbReference type="Pfam" id="PF08071">
    <property type="entry name" value="RS4NT"/>
    <property type="match status" value="1"/>
</dbReference>
<dbReference type="Gene3D" id="2.40.50.740">
    <property type="match status" value="1"/>
</dbReference>
<reference evidence="10" key="3">
    <citation type="submission" date="2025-08" db="UniProtKB">
        <authorList>
            <consortium name="Ensembl"/>
        </authorList>
    </citation>
    <scope>IDENTIFICATION</scope>
</reference>
<evidence type="ECO:0000256" key="3">
    <source>
        <dbReference type="ARBA" id="ARBA00022884"/>
    </source>
</evidence>
<dbReference type="AlphaFoldDB" id="A0A2I2YGD7"/>
<evidence type="ECO:0000313" key="11">
    <source>
        <dbReference type="Proteomes" id="UP000001519"/>
    </source>
</evidence>
<reference evidence="10" key="4">
    <citation type="submission" date="2025-09" db="UniProtKB">
        <authorList>
            <consortium name="Ensembl"/>
        </authorList>
    </citation>
    <scope>IDENTIFICATION</scope>
</reference>
<feature type="domain" description="Small ribosomal subunit protein eS4 N-terminal" evidence="8">
    <location>
        <begin position="26"/>
        <end position="54"/>
    </location>
</feature>
<keyword evidence="5 6" id="KW-0687">Ribonucleoprotein</keyword>
<dbReference type="STRING" id="9593.ENSGGOP00000033983"/>
<keyword evidence="4 6" id="KW-0689">Ribosomal protein</keyword>
<feature type="domain" description="Small ribosomal subunit protein eS4 C-terminal" evidence="9">
    <location>
        <begin position="221"/>
        <end position="258"/>
    </location>
</feature>
<dbReference type="Proteomes" id="UP000001519">
    <property type="component" value="Chromosome 12"/>
</dbReference>
<dbReference type="CDD" id="cd00165">
    <property type="entry name" value="S4"/>
    <property type="match status" value="1"/>
</dbReference>